<comment type="similarity">
    <text evidence="1">Belongs to the sigma-70 factor family. ECF subfamily.</text>
</comment>
<dbReference type="InterPro" id="IPR013324">
    <property type="entry name" value="RNA_pol_sigma_r3/r4-like"/>
</dbReference>
<dbReference type="InterPro" id="IPR014284">
    <property type="entry name" value="RNA_pol_sigma-70_dom"/>
</dbReference>
<dbReference type="EMBL" id="VWOX01000008">
    <property type="protein sequence ID" value="KAA5542245.1"/>
    <property type="molecule type" value="Genomic_DNA"/>
</dbReference>
<evidence type="ECO:0000256" key="4">
    <source>
        <dbReference type="ARBA" id="ARBA00023125"/>
    </source>
</evidence>
<dbReference type="SUPFAM" id="SSF88659">
    <property type="entry name" value="Sigma3 and sigma4 domains of RNA polymerase sigma factors"/>
    <property type="match status" value="1"/>
</dbReference>
<keyword evidence="2" id="KW-0805">Transcription regulation</keyword>
<keyword evidence="5" id="KW-0804">Transcription</keyword>
<evidence type="ECO:0000313" key="10">
    <source>
        <dbReference type="Proteomes" id="UP000324479"/>
    </source>
</evidence>
<dbReference type="Gene3D" id="1.10.1740.10">
    <property type="match status" value="1"/>
</dbReference>
<evidence type="ECO:0000313" key="9">
    <source>
        <dbReference type="EMBL" id="KAA5542245.1"/>
    </source>
</evidence>
<keyword evidence="3" id="KW-0731">Sigma factor</keyword>
<dbReference type="GO" id="GO:0016987">
    <property type="term" value="F:sigma factor activity"/>
    <property type="evidence" value="ECO:0007669"/>
    <property type="project" value="UniProtKB-KW"/>
</dbReference>
<dbReference type="InterPro" id="IPR013325">
    <property type="entry name" value="RNA_pol_sigma_r2"/>
</dbReference>
<evidence type="ECO:0000256" key="6">
    <source>
        <dbReference type="SAM" id="MobiDB-lite"/>
    </source>
</evidence>
<evidence type="ECO:0000256" key="2">
    <source>
        <dbReference type="ARBA" id="ARBA00023015"/>
    </source>
</evidence>
<dbReference type="Pfam" id="PF08281">
    <property type="entry name" value="Sigma70_r4_2"/>
    <property type="match status" value="1"/>
</dbReference>
<dbReference type="PANTHER" id="PTHR43133">
    <property type="entry name" value="RNA POLYMERASE ECF-TYPE SIGMA FACTO"/>
    <property type="match status" value="1"/>
</dbReference>
<organism evidence="9 10">
    <name type="scientific">Roseiconus nitratireducens</name>
    <dbReference type="NCBI Taxonomy" id="2605748"/>
    <lineage>
        <taxon>Bacteria</taxon>
        <taxon>Pseudomonadati</taxon>
        <taxon>Planctomycetota</taxon>
        <taxon>Planctomycetia</taxon>
        <taxon>Pirellulales</taxon>
        <taxon>Pirellulaceae</taxon>
        <taxon>Roseiconus</taxon>
    </lineage>
</organism>
<dbReference type="InterPro" id="IPR039425">
    <property type="entry name" value="RNA_pol_sigma-70-like"/>
</dbReference>
<feature type="region of interest" description="Disordered" evidence="6">
    <location>
        <begin position="95"/>
        <end position="115"/>
    </location>
</feature>
<protein>
    <submittedName>
        <fullName evidence="9">RNA polymerase sigma factor</fullName>
    </submittedName>
</protein>
<comment type="caution">
    <text evidence="9">The sequence shown here is derived from an EMBL/GenBank/DDBJ whole genome shotgun (WGS) entry which is preliminary data.</text>
</comment>
<dbReference type="Pfam" id="PF04542">
    <property type="entry name" value="Sigma70_r2"/>
    <property type="match status" value="1"/>
</dbReference>
<feature type="domain" description="RNA polymerase sigma factor 70 region 4 type 2" evidence="8">
    <location>
        <begin position="119"/>
        <end position="172"/>
    </location>
</feature>
<dbReference type="CDD" id="cd06171">
    <property type="entry name" value="Sigma70_r4"/>
    <property type="match status" value="1"/>
</dbReference>
<evidence type="ECO:0000259" key="8">
    <source>
        <dbReference type="Pfam" id="PF08281"/>
    </source>
</evidence>
<accession>A0A5M6DAT5</accession>
<feature type="domain" description="RNA polymerase sigma-70 region 2" evidence="7">
    <location>
        <begin position="23"/>
        <end position="89"/>
    </location>
</feature>
<sequence length="180" mass="20919">MADEPETIEPDCCDARSGRLERLFGQCRDEILGTLFYVVGNVEDARDALQETFLKCWHRRHQIDDVQNLRAWVFRIAINTGRDVRKTAWNRRRQTLREDVPMPSTTESSPDGLVRDEERQRLRRAISQLPVEQQEVFLMRQNGDLTYCQIAQAMSLPVGTVKTRMRSAIRQLRETVGDLS</sequence>
<proteinExistence type="inferred from homology"/>
<keyword evidence="10" id="KW-1185">Reference proteome</keyword>
<evidence type="ECO:0000256" key="5">
    <source>
        <dbReference type="ARBA" id="ARBA00023163"/>
    </source>
</evidence>
<dbReference type="GO" id="GO:0006352">
    <property type="term" value="P:DNA-templated transcription initiation"/>
    <property type="evidence" value="ECO:0007669"/>
    <property type="project" value="InterPro"/>
</dbReference>
<dbReference type="GO" id="GO:0003677">
    <property type="term" value="F:DNA binding"/>
    <property type="evidence" value="ECO:0007669"/>
    <property type="project" value="UniProtKB-KW"/>
</dbReference>
<dbReference type="AlphaFoldDB" id="A0A5M6DAT5"/>
<evidence type="ECO:0000256" key="3">
    <source>
        <dbReference type="ARBA" id="ARBA00023082"/>
    </source>
</evidence>
<dbReference type="InterPro" id="IPR007627">
    <property type="entry name" value="RNA_pol_sigma70_r2"/>
</dbReference>
<evidence type="ECO:0000256" key="1">
    <source>
        <dbReference type="ARBA" id="ARBA00010641"/>
    </source>
</evidence>
<dbReference type="NCBIfam" id="TIGR02937">
    <property type="entry name" value="sigma70-ECF"/>
    <property type="match status" value="1"/>
</dbReference>
<evidence type="ECO:0000259" key="7">
    <source>
        <dbReference type="Pfam" id="PF04542"/>
    </source>
</evidence>
<dbReference type="InterPro" id="IPR013249">
    <property type="entry name" value="RNA_pol_sigma70_r4_t2"/>
</dbReference>
<reference evidence="9 10" key="1">
    <citation type="submission" date="2019-08" db="EMBL/GenBank/DDBJ databases">
        <authorList>
            <person name="Dhanesh K."/>
            <person name="Kumar G."/>
            <person name="Sasikala C."/>
            <person name="Venkata Ramana C."/>
        </authorList>
    </citation>
    <scope>NUCLEOTIDE SEQUENCE [LARGE SCALE GENOMIC DNA]</scope>
    <source>
        <strain evidence="9 10">JC645</strain>
    </source>
</reference>
<dbReference type="Gene3D" id="1.10.10.10">
    <property type="entry name" value="Winged helix-like DNA-binding domain superfamily/Winged helix DNA-binding domain"/>
    <property type="match status" value="1"/>
</dbReference>
<dbReference type="InterPro" id="IPR036388">
    <property type="entry name" value="WH-like_DNA-bd_sf"/>
</dbReference>
<gene>
    <name evidence="9" type="ORF">FYK55_15700</name>
</gene>
<dbReference type="RefSeq" id="WP_150077392.1">
    <property type="nucleotide sequence ID" value="NZ_VWOX01000008.1"/>
</dbReference>
<dbReference type="Proteomes" id="UP000324479">
    <property type="component" value="Unassembled WGS sequence"/>
</dbReference>
<dbReference type="SUPFAM" id="SSF88946">
    <property type="entry name" value="Sigma2 domain of RNA polymerase sigma factors"/>
    <property type="match status" value="1"/>
</dbReference>
<keyword evidence="4" id="KW-0238">DNA-binding</keyword>
<name>A0A5M6DAT5_9BACT</name>
<dbReference type="PANTHER" id="PTHR43133:SF8">
    <property type="entry name" value="RNA POLYMERASE SIGMA FACTOR HI_1459-RELATED"/>
    <property type="match status" value="1"/>
</dbReference>